<dbReference type="AlphaFoldDB" id="A0A423UDA1"/>
<reference evidence="3 4" key="1">
    <citation type="submission" date="2018-07" db="EMBL/GenBank/DDBJ databases">
        <title>The role of parmesan cheese in vectoring bovine microbiota.</title>
        <authorList>
            <person name="Lugli G.A."/>
            <person name="Milani C."/>
        </authorList>
    </citation>
    <scope>NUCLEOTIDE SEQUENCE [LARGE SCALE GENOMIC DNA]</scope>
    <source>
        <strain evidence="3 4">BMONG18</strain>
    </source>
</reference>
<keyword evidence="2" id="KW-1133">Transmembrane helix</keyword>
<gene>
    <name evidence="3" type="ORF">BMONG18_1200</name>
</gene>
<dbReference type="Proteomes" id="UP000285266">
    <property type="component" value="Unassembled WGS sequence"/>
</dbReference>
<evidence type="ECO:0000313" key="3">
    <source>
        <dbReference type="EMBL" id="ROT86687.1"/>
    </source>
</evidence>
<evidence type="ECO:0000256" key="1">
    <source>
        <dbReference type="SAM" id="MobiDB-lite"/>
    </source>
</evidence>
<keyword evidence="2" id="KW-0472">Membrane</keyword>
<evidence type="ECO:0000256" key="2">
    <source>
        <dbReference type="SAM" id="Phobius"/>
    </source>
</evidence>
<feature type="transmembrane region" description="Helical" evidence="2">
    <location>
        <begin position="57"/>
        <end position="77"/>
    </location>
</feature>
<keyword evidence="2" id="KW-0812">Transmembrane</keyword>
<feature type="region of interest" description="Disordered" evidence="1">
    <location>
        <begin position="19"/>
        <end position="51"/>
    </location>
</feature>
<comment type="caution">
    <text evidence="3">The sequence shown here is derived from an EMBL/GenBank/DDBJ whole genome shotgun (WGS) entry which is preliminary data.</text>
</comment>
<dbReference type="EMBL" id="QRAJ01000006">
    <property type="protein sequence ID" value="ROT86687.1"/>
    <property type="molecule type" value="Genomic_DNA"/>
</dbReference>
<name>A0A423UDA1_9BIFI</name>
<feature type="transmembrane region" description="Helical" evidence="2">
    <location>
        <begin position="114"/>
        <end position="136"/>
    </location>
</feature>
<proteinExistence type="predicted"/>
<accession>A0A423UDA1</accession>
<organism evidence="3 4">
    <name type="scientific">Bifidobacterium mongoliense</name>
    <dbReference type="NCBI Taxonomy" id="518643"/>
    <lineage>
        <taxon>Bacteria</taxon>
        <taxon>Bacillati</taxon>
        <taxon>Actinomycetota</taxon>
        <taxon>Actinomycetes</taxon>
        <taxon>Bifidobacteriales</taxon>
        <taxon>Bifidobacteriaceae</taxon>
        <taxon>Bifidobacterium</taxon>
    </lineage>
</organism>
<feature type="transmembrane region" description="Helical" evidence="2">
    <location>
        <begin position="89"/>
        <end position="107"/>
    </location>
</feature>
<feature type="transmembrane region" description="Helical" evidence="2">
    <location>
        <begin position="156"/>
        <end position="174"/>
    </location>
</feature>
<protein>
    <submittedName>
        <fullName evidence="3">Alcohol dehydrogenase</fullName>
    </submittedName>
</protein>
<evidence type="ECO:0000313" key="4">
    <source>
        <dbReference type="Proteomes" id="UP000285266"/>
    </source>
</evidence>
<sequence length="194" mass="20150">MSFEHRGLTTRRGILVTMNARGRQSRGDSASGIEALDGDAPVAPGDPEHGPRAARGLAGLGAMLICIASGVAVGIMGTMAHRMGASANLPYGLVVALLIVALSTWCARSFAGVAGLGLHLLASSAMAWGMAVYNPGGGALTPIGFGGQVPYFSEHAGYMWLLGMLLIQIALLMCPRRWFLPSHTPRAAEGEVRP</sequence>